<proteinExistence type="predicted"/>
<organism evidence="2 3">
    <name type="scientific">Cladophialophora immunda</name>
    <dbReference type="NCBI Taxonomy" id="569365"/>
    <lineage>
        <taxon>Eukaryota</taxon>
        <taxon>Fungi</taxon>
        <taxon>Dikarya</taxon>
        <taxon>Ascomycota</taxon>
        <taxon>Pezizomycotina</taxon>
        <taxon>Eurotiomycetes</taxon>
        <taxon>Chaetothyriomycetidae</taxon>
        <taxon>Chaetothyriales</taxon>
        <taxon>Herpotrichiellaceae</taxon>
        <taxon>Cladophialophora</taxon>
    </lineage>
</organism>
<dbReference type="VEuPathDB" id="FungiDB:PV07_03773"/>
<dbReference type="RefSeq" id="XP_016252429.1">
    <property type="nucleotide sequence ID" value="XM_016390527.1"/>
</dbReference>
<reference evidence="2 3" key="1">
    <citation type="submission" date="2015-01" db="EMBL/GenBank/DDBJ databases">
        <title>The Genome Sequence of Cladophialophora immunda CBS83496.</title>
        <authorList>
            <consortium name="The Broad Institute Genomics Platform"/>
            <person name="Cuomo C."/>
            <person name="de Hoog S."/>
            <person name="Gorbushina A."/>
            <person name="Stielow B."/>
            <person name="Teixiera M."/>
            <person name="Abouelleil A."/>
            <person name="Chapman S.B."/>
            <person name="Priest M."/>
            <person name="Young S.K."/>
            <person name="Wortman J."/>
            <person name="Nusbaum C."/>
            <person name="Birren B."/>
        </authorList>
    </citation>
    <scope>NUCLEOTIDE SEQUENCE [LARGE SCALE GENOMIC DNA]</scope>
    <source>
        <strain evidence="2 3">CBS 83496</strain>
    </source>
</reference>
<protein>
    <submittedName>
        <fullName evidence="2">Uncharacterized protein</fullName>
    </submittedName>
</protein>
<evidence type="ECO:0000256" key="1">
    <source>
        <dbReference type="SAM" id="MobiDB-lite"/>
    </source>
</evidence>
<evidence type="ECO:0000313" key="2">
    <source>
        <dbReference type="EMBL" id="KIW32213.1"/>
    </source>
</evidence>
<dbReference type="OrthoDB" id="4145299at2759"/>
<dbReference type="EMBL" id="KN847041">
    <property type="protein sequence ID" value="KIW32213.1"/>
    <property type="molecule type" value="Genomic_DNA"/>
</dbReference>
<sequence>MSNINHTPQKPAEATAFAKAMMRVAHFNATFIANRAPHGIKRSHHAAFGFEDWEYGGLSSVPYSYTGFSSVIKEPRNQQQRPPALKPRSCRYHVNDREVLGKARLDTGSHPGSKSEPMLETSSGKKTISFNNEVQQVLFLRDDVIGQEIGLTAAQLSGVPSVGWQVSQLEKGILQRERCLKKARDGCMPACVMLLQHRDSSKRILNSGEEHANDNGGEIGSTTASFAKMTLATSVTAPDEIRVRHLLLGNLYFQAVQEIEDAVRHRLSTLAVDLLDSKGSTGNSLRSVIEDLQKRTTERFTELLKHLGVIYPYHSQGERYEAVEDARRDKDWTEVDAKAEALFISCASPWVVETLRDIIAQFKRKLDRKIRSRIQ</sequence>
<feature type="region of interest" description="Disordered" evidence="1">
    <location>
        <begin position="101"/>
        <end position="123"/>
    </location>
</feature>
<gene>
    <name evidence="2" type="ORF">PV07_03773</name>
</gene>
<dbReference type="Proteomes" id="UP000054466">
    <property type="component" value="Unassembled WGS sequence"/>
</dbReference>
<dbReference type="HOGENOM" id="CLU_789974_0_0_1"/>
<evidence type="ECO:0000313" key="3">
    <source>
        <dbReference type="Proteomes" id="UP000054466"/>
    </source>
</evidence>
<dbReference type="GeneID" id="27342967"/>
<name>A0A0D2CLV2_9EURO</name>
<accession>A0A0D2CLV2</accession>
<keyword evidence="3" id="KW-1185">Reference proteome</keyword>
<dbReference type="AlphaFoldDB" id="A0A0D2CLV2"/>